<evidence type="ECO:0000313" key="1">
    <source>
        <dbReference type="EMBL" id="KAJ4466634.1"/>
    </source>
</evidence>
<organism evidence="1 2">
    <name type="scientific">Lentinula lateritia</name>
    <dbReference type="NCBI Taxonomy" id="40482"/>
    <lineage>
        <taxon>Eukaryota</taxon>
        <taxon>Fungi</taxon>
        <taxon>Dikarya</taxon>
        <taxon>Basidiomycota</taxon>
        <taxon>Agaricomycotina</taxon>
        <taxon>Agaricomycetes</taxon>
        <taxon>Agaricomycetidae</taxon>
        <taxon>Agaricales</taxon>
        <taxon>Marasmiineae</taxon>
        <taxon>Omphalotaceae</taxon>
        <taxon>Lentinula</taxon>
    </lineage>
</organism>
<dbReference type="Proteomes" id="UP001150238">
    <property type="component" value="Unassembled WGS sequence"/>
</dbReference>
<sequence>MSSETTPEINRLIRRGFTESTSFARALFILFRTLDLPLQYAILSGPPSLAAPLIYALGGTPIPPSAGPPTLTLFKHYQHRLVGVVVANSPRNTFFAMASGSFAKYTYWVTLISQEPMTAGSSLFVGGAQRHCKLDEHNFVR</sequence>
<reference evidence="1" key="2">
    <citation type="journal article" date="2023" name="Proc. Natl. Acad. Sci. U.S.A.">
        <title>A global phylogenomic analysis of the shiitake genus Lentinula.</title>
        <authorList>
            <person name="Sierra-Patev S."/>
            <person name="Min B."/>
            <person name="Naranjo-Ortiz M."/>
            <person name="Looney B."/>
            <person name="Konkel Z."/>
            <person name="Slot J.C."/>
            <person name="Sakamoto Y."/>
            <person name="Steenwyk J.L."/>
            <person name="Rokas A."/>
            <person name="Carro J."/>
            <person name="Camarero S."/>
            <person name="Ferreira P."/>
            <person name="Molpeceres G."/>
            <person name="Ruiz-Duenas F.J."/>
            <person name="Serrano A."/>
            <person name="Henrissat B."/>
            <person name="Drula E."/>
            <person name="Hughes K.W."/>
            <person name="Mata J.L."/>
            <person name="Ishikawa N.K."/>
            <person name="Vargas-Isla R."/>
            <person name="Ushijima S."/>
            <person name="Smith C.A."/>
            <person name="Donoghue J."/>
            <person name="Ahrendt S."/>
            <person name="Andreopoulos W."/>
            <person name="He G."/>
            <person name="LaButti K."/>
            <person name="Lipzen A."/>
            <person name="Ng V."/>
            <person name="Riley R."/>
            <person name="Sandor L."/>
            <person name="Barry K."/>
            <person name="Martinez A.T."/>
            <person name="Xiao Y."/>
            <person name="Gibbons J.G."/>
            <person name="Terashima K."/>
            <person name="Grigoriev I.V."/>
            <person name="Hibbett D."/>
        </authorList>
    </citation>
    <scope>NUCLEOTIDE SEQUENCE</scope>
    <source>
        <strain evidence="1">Sp2 HRB7682 ss15</strain>
    </source>
</reference>
<proteinExistence type="predicted"/>
<comment type="caution">
    <text evidence="1">The sequence shown here is derived from an EMBL/GenBank/DDBJ whole genome shotgun (WGS) entry which is preliminary data.</text>
</comment>
<reference evidence="1" key="1">
    <citation type="submission" date="2022-08" db="EMBL/GenBank/DDBJ databases">
        <authorList>
            <consortium name="DOE Joint Genome Institute"/>
            <person name="Min B."/>
            <person name="Riley R."/>
            <person name="Sierra-Patev S."/>
            <person name="Naranjo-Ortiz M."/>
            <person name="Looney B."/>
            <person name="Konkel Z."/>
            <person name="Slot J.C."/>
            <person name="Sakamoto Y."/>
            <person name="Steenwyk J.L."/>
            <person name="Rokas A."/>
            <person name="Carro J."/>
            <person name="Camarero S."/>
            <person name="Ferreira P."/>
            <person name="Molpeceres G."/>
            <person name="Ruiz-Duenas F.J."/>
            <person name="Serrano A."/>
            <person name="Henrissat B."/>
            <person name="Drula E."/>
            <person name="Hughes K.W."/>
            <person name="Mata J.L."/>
            <person name="Ishikawa N.K."/>
            <person name="Vargas-Isla R."/>
            <person name="Ushijima S."/>
            <person name="Smith C.A."/>
            <person name="Ahrendt S."/>
            <person name="Andreopoulos W."/>
            <person name="He G."/>
            <person name="Labutti K."/>
            <person name="Lipzen A."/>
            <person name="Ng V."/>
            <person name="Sandor L."/>
            <person name="Barry K."/>
            <person name="Martinez A.T."/>
            <person name="Xiao Y."/>
            <person name="Gibbons J.G."/>
            <person name="Terashima K."/>
            <person name="Hibbett D.S."/>
            <person name="Grigoriev I.V."/>
        </authorList>
    </citation>
    <scope>NUCLEOTIDE SEQUENCE</scope>
    <source>
        <strain evidence="1">Sp2 HRB7682 ss15</strain>
    </source>
</reference>
<protein>
    <submittedName>
        <fullName evidence="1">Uncharacterized protein</fullName>
    </submittedName>
</protein>
<gene>
    <name evidence="1" type="ORF">C8J55DRAFT_238038</name>
</gene>
<accession>A0A9W9DES0</accession>
<dbReference type="AlphaFoldDB" id="A0A9W9DES0"/>
<evidence type="ECO:0000313" key="2">
    <source>
        <dbReference type="Proteomes" id="UP001150238"/>
    </source>
</evidence>
<name>A0A9W9DES0_9AGAR</name>
<dbReference type="EMBL" id="JANVFS010000044">
    <property type="protein sequence ID" value="KAJ4466634.1"/>
    <property type="molecule type" value="Genomic_DNA"/>
</dbReference>